<dbReference type="EMBL" id="LNQN01000005">
    <property type="protein sequence ID" value="KSU81746.1"/>
    <property type="molecule type" value="Genomic_DNA"/>
</dbReference>
<gene>
    <name evidence="10" type="ORF">AS030_15770</name>
</gene>
<evidence type="ECO:0000256" key="3">
    <source>
        <dbReference type="ARBA" id="ARBA00022448"/>
    </source>
</evidence>
<feature type="transmembrane region" description="Helical" evidence="8">
    <location>
        <begin position="311"/>
        <end position="331"/>
    </location>
</feature>
<proteinExistence type="inferred from homology"/>
<feature type="transmembrane region" description="Helical" evidence="8">
    <location>
        <begin position="6"/>
        <end position="24"/>
    </location>
</feature>
<feature type="transmembrane region" description="Helical" evidence="8">
    <location>
        <begin position="571"/>
        <end position="589"/>
    </location>
</feature>
<dbReference type="Proteomes" id="UP000054099">
    <property type="component" value="Unassembled WGS sequence"/>
</dbReference>
<dbReference type="RefSeq" id="WP_061973266.1">
    <property type="nucleotide sequence ID" value="NZ_FMAV01000003.1"/>
</dbReference>
<protein>
    <submittedName>
        <fullName evidence="10">MFS transporter</fullName>
    </submittedName>
</protein>
<dbReference type="PANTHER" id="PTHR42718:SF9">
    <property type="entry name" value="MAJOR FACILITATOR SUPERFAMILY MULTIDRUG TRANSPORTER MFSC"/>
    <property type="match status" value="1"/>
</dbReference>
<feature type="domain" description="Major facilitator superfamily (MFS) profile" evidence="9">
    <location>
        <begin position="100"/>
        <end position="594"/>
    </location>
</feature>
<dbReference type="InterPro" id="IPR036259">
    <property type="entry name" value="MFS_trans_sf"/>
</dbReference>
<feature type="transmembrane region" description="Helical" evidence="8">
    <location>
        <begin position="198"/>
        <end position="218"/>
    </location>
</feature>
<evidence type="ECO:0000256" key="6">
    <source>
        <dbReference type="ARBA" id="ARBA00022989"/>
    </source>
</evidence>
<feature type="transmembrane region" description="Helical" evidence="8">
    <location>
        <begin position="285"/>
        <end position="305"/>
    </location>
</feature>
<evidence type="ECO:0000313" key="10">
    <source>
        <dbReference type="EMBL" id="KSU81746.1"/>
    </source>
</evidence>
<keyword evidence="4" id="KW-1003">Cell membrane</keyword>
<keyword evidence="11" id="KW-1185">Reference proteome</keyword>
<keyword evidence="3" id="KW-0813">Transport</keyword>
<sequence>MSIYIIGYVLISIVLLLTVNFIAVRANRRKQWEEQDHISERASGHPYESNELIDATLEDTAISEPALEYVTSAAEKRQEESSLQTIKKVKQDEPIPVGRILTVLMLGAFIAILNQTLLNVAIPHIMNDLNVSATTVQWVSTGYMLVNGVCIPITAYLIERFGTRTLFIAAMFLFTAGAVICSISTSFGLLMVGRVVQAAGAGIIMPLMMTVFLTVFPIEKRGQAMGTMGIAMLFAPAVGPTLSGYIVGHYSWRLLFDIIIPFGVVDLIIAFAWMKDVIQKSNPKFDFAGFLFSTIGFGSLLYGFSEAGSEGWTSTIVLSTIMIGLISLAAFTWRELTTDKPMLNLRVFKYDVFALTTVISMIINMAMFAAMILLPIYLQNIRGFTPLESGLLLLPGAIIMGIMSPISGALFDRIGARPLAIIGLTITVITTWEFSHLSTDTTYGHILFMYVSRMFGMSFLMMTVMTAGMNQLPRHLNSHGTATSNTMRQVAGSLGTAFLVTIFSNRQEFHTADYANVVTTSNPIVSEKIGALGQGLAQMAGLPSSAGSSLGIQVIYGTAAKQAAIDGINDAFIVATGIAFVALVLSFFIKRVIPSGK</sequence>
<comment type="caution">
    <text evidence="10">The sequence shown here is derived from an EMBL/GenBank/DDBJ whole genome shotgun (WGS) entry which is preliminary data.</text>
</comment>
<dbReference type="PROSITE" id="PS50850">
    <property type="entry name" value="MFS"/>
    <property type="match status" value="1"/>
</dbReference>
<dbReference type="Gene3D" id="1.20.1250.20">
    <property type="entry name" value="MFS general substrate transporter like domains"/>
    <property type="match status" value="1"/>
</dbReference>
<name>A0A0V8J3N0_9BACL</name>
<dbReference type="OrthoDB" id="9816041at2"/>
<keyword evidence="7 8" id="KW-0472">Membrane</keyword>
<comment type="similarity">
    <text evidence="2">Belongs to the major facilitator superfamily. EmrB family.</text>
</comment>
<evidence type="ECO:0000256" key="1">
    <source>
        <dbReference type="ARBA" id="ARBA00004651"/>
    </source>
</evidence>
<dbReference type="InterPro" id="IPR011701">
    <property type="entry name" value="MFS"/>
</dbReference>
<evidence type="ECO:0000256" key="7">
    <source>
        <dbReference type="ARBA" id="ARBA00023136"/>
    </source>
</evidence>
<evidence type="ECO:0000256" key="2">
    <source>
        <dbReference type="ARBA" id="ARBA00008537"/>
    </source>
</evidence>
<dbReference type="Pfam" id="PF07690">
    <property type="entry name" value="MFS_1"/>
    <property type="match status" value="1"/>
</dbReference>
<accession>A0A0V8J3N0</accession>
<feature type="transmembrane region" description="Helical" evidence="8">
    <location>
        <begin position="230"/>
        <end position="248"/>
    </location>
</feature>
<dbReference type="InterPro" id="IPR020846">
    <property type="entry name" value="MFS_dom"/>
</dbReference>
<feature type="transmembrane region" description="Helical" evidence="8">
    <location>
        <begin position="390"/>
        <end position="411"/>
    </location>
</feature>
<feature type="transmembrane region" description="Helical" evidence="8">
    <location>
        <begin position="138"/>
        <end position="158"/>
    </location>
</feature>
<feature type="transmembrane region" description="Helical" evidence="8">
    <location>
        <begin position="97"/>
        <end position="118"/>
    </location>
</feature>
<keyword evidence="5 8" id="KW-0812">Transmembrane</keyword>
<dbReference type="Gene3D" id="1.20.1720.10">
    <property type="entry name" value="Multidrug resistance protein D"/>
    <property type="match status" value="1"/>
</dbReference>
<feature type="transmembrane region" description="Helical" evidence="8">
    <location>
        <begin position="418"/>
        <end position="435"/>
    </location>
</feature>
<feature type="transmembrane region" description="Helical" evidence="8">
    <location>
        <begin position="352"/>
        <end position="378"/>
    </location>
</feature>
<dbReference type="SUPFAM" id="SSF103473">
    <property type="entry name" value="MFS general substrate transporter"/>
    <property type="match status" value="1"/>
</dbReference>
<dbReference type="PANTHER" id="PTHR42718">
    <property type="entry name" value="MAJOR FACILITATOR SUPERFAMILY MULTIDRUG TRANSPORTER MFSC"/>
    <property type="match status" value="1"/>
</dbReference>
<reference evidence="10 11" key="1">
    <citation type="journal article" date="2014" name="Antonie Van Leeuwenhoek">
        <title>Fictibacillus enclensis sp. nov., isolated from marine sediment.</title>
        <authorList>
            <person name="Dastager S.G."/>
            <person name="Mawlankar R."/>
            <person name="Srinivasan K."/>
            <person name="Tang S.K."/>
            <person name="Lee J.C."/>
            <person name="Ramana V.V."/>
            <person name="Shouche Y.S."/>
        </authorList>
    </citation>
    <scope>NUCLEOTIDE SEQUENCE [LARGE SCALE GENOMIC DNA]</scope>
    <source>
        <strain evidence="10 11">NIO-1003</strain>
    </source>
</reference>
<dbReference type="NCBIfam" id="TIGR00711">
    <property type="entry name" value="efflux_EmrB"/>
    <property type="match status" value="1"/>
</dbReference>
<feature type="transmembrane region" description="Helical" evidence="8">
    <location>
        <begin position="165"/>
        <end position="192"/>
    </location>
</feature>
<comment type="subcellular location">
    <subcellularLocation>
        <location evidence="1">Cell membrane</location>
        <topology evidence="1">Multi-pass membrane protein</topology>
    </subcellularLocation>
</comment>
<evidence type="ECO:0000259" key="9">
    <source>
        <dbReference type="PROSITE" id="PS50850"/>
    </source>
</evidence>
<evidence type="ECO:0000256" key="8">
    <source>
        <dbReference type="SAM" id="Phobius"/>
    </source>
</evidence>
<evidence type="ECO:0000256" key="4">
    <source>
        <dbReference type="ARBA" id="ARBA00022475"/>
    </source>
</evidence>
<keyword evidence="6 8" id="KW-1133">Transmembrane helix</keyword>
<feature type="transmembrane region" description="Helical" evidence="8">
    <location>
        <begin position="447"/>
        <end position="468"/>
    </location>
</feature>
<feature type="transmembrane region" description="Helical" evidence="8">
    <location>
        <begin position="254"/>
        <end position="273"/>
    </location>
</feature>
<dbReference type="CDD" id="cd17503">
    <property type="entry name" value="MFS_LmrB_MDR_like"/>
    <property type="match status" value="1"/>
</dbReference>
<dbReference type="PRINTS" id="PR01036">
    <property type="entry name" value="TCRTETB"/>
</dbReference>
<evidence type="ECO:0000313" key="11">
    <source>
        <dbReference type="Proteomes" id="UP000054099"/>
    </source>
</evidence>
<dbReference type="GO" id="GO:0022857">
    <property type="term" value="F:transmembrane transporter activity"/>
    <property type="evidence" value="ECO:0007669"/>
    <property type="project" value="InterPro"/>
</dbReference>
<dbReference type="GO" id="GO:0005886">
    <property type="term" value="C:plasma membrane"/>
    <property type="evidence" value="ECO:0007669"/>
    <property type="project" value="UniProtKB-SubCell"/>
</dbReference>
<dbReference type="AlphaFoldDB" id="A0A0V8J3N0"/>
<dbReference type="InterPro" id="IPR004638">
    <property type="entry name" value="EmrB-like"/>
</dbReference>
<evidence type="ECO:0000256" key="5">
    <source>
        <dbReference type="ARBA" id="ARBA00022692"/>
    </source>
</evidence>
<organism evidence="10 11">
    <name type="scientific">Fictibacillus enclensis</name>
    <dbReference type="NCBI Taxonomy" id="1017270"/>
    <lineage>
        <taxon>Bacteria</taxon>
        <taxon>Bacillati</taxon>
        <taxon>Bacillota</taxon>
        <taxon>Bacilli</taxon>
        <taxon>Bacillales</taxon>
        <taxon>Fictibacillaceae</taxon>
        <taxon>Fictibacillus</taxon>
    </lineage>
</organism>